<organism evidence="2 3">
    <name type="scientific">Thiohalobacter thiocyanaticus</name>
    <dbReference type="NCBI Taxonomy" id="585455"/>
    <lineage>
        <taxon>Bacteria</taxon>
        <taxon>Pseudomonadati</taxon>
        <taxon>Pseudomonadota</taxon>
        <taxon>Gammaproteobacteria</taxon>
        <taxon>Thiohalobacterales</taxon>
        <taxon>Thiohalobacteraceae</taxon>
        <taxon>Thiohalobacter</taxon>
    </lineage>
</organism>
<feature type="transmembrane region" description="Helical" evidence="1">
    <location>
        <begin position="144"/>
        <end position="163"/>
    </location>
</feature>
<keyword evidence="3" id="KW-1185">Reference proteome</keyword>
<gene>
    <name evidence="2" type="ORF">D6C00_05460</name>
</gene>
<feature type="transmembrane region" description="Helical" evidence="1">
    <location>
        <begin position="80"/>
        <end position="99"/>
    </location>
</feature>
<feature type="transmembrane region" description="Helical" evidence="1">
    <location>
        <begin position="194"/>
        <end position="212"/>
    </location>
</feature>
<proteinExistence type="predicted"/>
<keyword evidence="1" id="KW-0472">Membrane</keyword>
<feature type="transmembrane region" description="Helical" evidence="1">
    <location>
        <begin position="119"/>
        <end position="138"/>
    </location>
</feature>
<comment type="caution">
    <text evidence="2">The sequence shown here is derived from an EMBL/GenBank/DDBJ whole genome shotgun (WGS) entry which is preliminary data.</text>
</comment>
<keyword evidence="1" id="KW-0812">Transmembrane</keyword>
<protein>
    <submittedName>
        <fullName evidence="2">Uncharacterized protein</fullName>
    </submittedName>
</protein>
<evidence type="ECO:0000313" key="2">
    <source>
        <dbReference type="EMBL" id="RRQ21442.1"/>
    </source>
</evidence>
<feature type="transmembrane region" description="Helical" evidence="1">
    <location>
        <begin position="170"/>
        <end position="188"/>
    </location>
</feature>
<dbReference type="EMBL" id="QZMU01000001">
    <property type="protein sequence ID" value="RRQ21442.1"/>
    <property type="molecule type" value="Genomic_DNA"/>
</dbReference>
<dbReference type="AlphaFoldDB" id="A0A426QI59"/>
<feature type="transmembrane region" description="Helical" evidence="1">
    <location>
        <begin position="48"/>
        <end position="68"/>
    </location>
</feature>
<keyword evidence="1" id="KW-1133">Transmembrane helix</keyword>
<dbReference type="RefSeq" id="WP_125180745.1">
    <property type="nucleotide sequence ID" value="NZ_QZMU01000001.1"/>
</dbReference>
<name>A0A426QI59_9GAMM</name>
<reference evidence="2 3" key="1">
    <citation type="journal article" date="2010" name="Int. J. Syst. Evol. Microbiol.">
        <title>Thiohalobacter thiocyanaticus gen. nov., sp. nov., a moderately halophilic, sulfur-oxidizing gammaproteobacterium from hypersaline lakes, that utilizes thiocyanate.</title>
        <authorList>
            <person name="Sorokin D.Y."/>
            <person name="Kovaleva O.L."/>
            <person name="Tourova T.P."/>
            <person name="Muyzer G."/>
        </authorList>
    </citation>
    <scope>NUCLEOTIDE SEQUENCE [LARGE SCALE GENOMIC DNA]</scope>
    <source>
        <strain evidence="2 3">Hrh1</strain>
    </source>
</reference>
<sequence length="214" mass="22810">METLIADRRFQTGTNAPDFDEGTAAAPPVTGSELFRHSERLKQAQARLLMDGTQLAALLSLLAAPLVAYLLSGSVGRHPALIWCAAVAGIAVFRLASLVRHRRRSNAGHPDLHRIRISLLVWNGLSGLAWGSAAFLVYPPDSLPQQILLLLVLAGAVAIAVTVHSGMLNAVLIFSVPAILPMIVRLISEDSVTHDQLAVLAGLFLFAILLIAPP</sequence>
<evidence type="ECO:0000313" key="3">
    <source>
        <dbReference type="Proteomes" id="UP000287798"/>
    </source>
</evidence>
<dbReference type="Proteomes" id="UP000287798">
    <property type="component" value="Unassembled WGS sequence"/>
</dbReference>
<evidence type="ECO:0000256" key="1">
    <source>
        <dbReference type="SAM" id="Phobius"/>
    </source>
</evidence>
<accession>A0A426QI59</accession>